<dbReference type="Gene3D" id="1.10.10.60">
    <property type="entry name" value="Homeodomain-like"/>
    <property type="match status" value="1"/>
</dbReference>
<dbReference type="Pfam" id="PF13837">
    <property type="entry name" value="Myb_DNA-bind_4"/>
    <property type="match status" value="1"/>
</dbReference>
<feature type="region of interest" description="Disordered" evidence="1">
    <location>
        <begin position="181"/>
        <end position="212"/>
    </location>
</feature>
<evidence type="ECO:0000259" key="2">
    <source>
        <dbReference type="PROSITE" id="PS50090"/>
    </source>
</evidence>
<evidence type="ECO:0000313" key="3">
    <source>
        <dbReference type="EMBL" id="CAG9814697.1"/>
    </source>
</evidence>
<feature type="domain" description="Myb-like" evidence="2">
    <location>
        <begin position="70"/>
        <end position="134"/>
    </location>
</feature>
<name>A0A9N9SCP7_PHACE</name>
<dbReference type="PANTHER" id="PTHR47595">
    <property type="entry name" value="HEAT SHOCK 70 KDA PROTEIN 14"/>
    <property type="match status" value="1"/>
</dbReference>
<evidence type="ECO:0000256" key="1">
    <source>
        <dbReference type="SAM" id="MobiDB-lite"/>
    </source>
</evidence>
<feature type="compositionally biased region" description="Low complexity" evidence="1">
    <location>
        <begin position="191"/>
        <end position="212"/>
    </location>
</feature>
<sequence>MSEAEENLTYICNVCKHKGDDLQFLVDHINSSHTFANESEALRAVSAYTVQELPDERESSSLPDPVTVSYSELDRKLWTREVTLSLISLVDKYDNDFQTSVKKYIWMKISKLMMEKFEHKLTWQQCDTKWKSLKKTYKDVKDHNSSSGKNRRKWEYFDAMDGILFKKPEIHAPATCSSHTGLVVSGPKSQEGSTSGNKENESNTSETEISSVEKCVPFESSFSKKRKMALNASERRHKEKMQRQDRFLDCFEDFVKTYKNK</sequence>
<reference evidence="3" key="2">
    <citation type="submission" date="2022-10" db="EMBL/GenBank/DDBJ databases">
        <authorList>
            <consortium name="ENA_rothamsted_submissions"/>
            <consortium name="culmorum"/>
            <person name="King R."/>
        </authorList>
    </citation>
    <scope>NUCLEOTIDE SEQUENCE</scope>
</reference>
<feature type="region of interest" description="Disordered" evidence="1">
    <location>
        <begin position="223"/>
        <end position="242"/>
    </location>
</feature>
<reference evidence="3" key="1">
    <citation type="submission" date="2022-01" db="EMBL/GenBank/DDBJ databases">
        <authorList>
            <person name="King R."/>
        </authorList>
    </citation>
    <scope>NUCLEOTIDE SEQUENCE</scope>
</reference>
<dbReference type="EMBL" id="OU896717">
    <property type="protein sequence ID" value="CAG9814697.1"/>
    <property type="molecule type" value="Genomic_DNA"/>
</dbReference>
<dbReference type="AlphaFoldDB" id="A0A9N9SCP7"/>
<keyword evidence="4" id="KW-1185">Reference proteome</keyword>
<evidence type="ECO:0000313" key="4">
    <source>
        <dbReference type="Proteomes" id="UP001153737"/>
    </source>
</evidence>
<dbReference type="InterPro" id="IPR001005">
    <property type="entry name" value="SANT/Myb"/>
</dbReference>
<dbReference type="Proteomes" id="UP001153737">
    <property type="component" value="Chromosome 11"/>
</dbReference>
<organism evidence="3 4">
    <name type="scientific">Phaedon cochleariae</name>
    <name type="common">Mustard beetle</name>
    <dbReference type="NCBI Taxonomy" id="80249"/>
    <lineage>
        <taxon>Eukaryota</taxon>
        <taxon>Metazoa</taxon>
        <taxon>Ecdysozoa</taxon>
        <taxon>Arthropoda</taxon>
        <taxon>Hexapoda</taxon>
        <taxon>Insecta</taxon>
        <taxon>Pterygota</taxon>
        <taxon>Neoptera</taxon>
        <taxon>Endopterygota</taxon>
        <taxon>Coleoptera</taxon>
        <taxon>Polyphaga</taxon>
        <taxon>Cucujiformia</taxon>
        <taxon>Chrysomeloidea</taxon>
        <taxon>Chrysomelidae</taxon>
        <taxon>Chrysomelinae</taxon>
        <taxon>Chrysomelini</taxon>
        <taxon>Phaedon</taxon>
    </lineage>
</organism>
<gene>
    <name evidence="3" type="ORF">PHAECO_LOCUS2206</name>
</gene>
<dbReference type="PANTHER" id="PTHR47595:SF1">
    <property type="entry name" value="MYB_SANT-LIKE DNA-BINDING DOMAIN-CONTAINING PROTEIN"/>
    <property type="match status" value="1"/>
</dbReference>
<proteinExistence type="predicted"/>
<feature type="compositionally biased region" description="Basic and acidic residues" evidence="1">
    <location>
        <begin position="233"/>
        <end position="242"/>
    </location>
</feature>
<protein>
    <recommendedName>
        <fullName evidence="2">Myb-like domain-containing protein</fullName>
    </recommendedName>
</protein>
<accession>A0A9N9SCP7</accession>
<dbReference type="PROSITE" id="PS50090">
    <property type="entry name" value="MYB_LIKE"/>
    <property type="match status" value="1"/>
</dbReference>
<dbReference type="OrthoDB" id="676304at2759"/>
<dbReference type="InterPro" id="IPR044822">
    <property type="entry name" value="Myb_DNA-bind_4"/>
</dbReference>